<dbReference type="Gene3D" id="2.60.40.10">
    <property type="entry name" value="Immunoglobulins"/>
    <property type="match status" value="1"/>
</dbReference>
<dbReference type="PROSITE" id="PS50853">
    <property type="entry name" value="FN3"/>
    <property type="match status" value="1"/>
</dbReference>
<dbReference type="SUPFAM" id="SSF49265">
    <property type="entry name" value="Fibronectin type III"/>
    <property type="match status" value="1"/>
</dbReference>
<reference evidence="2 3" key="1">
    <citation type="submission" date="2020-04" db="EMBL/GenBank/DDBJ databases">
        <title>Metagenomic profiling of ammonia- and methane-oxidizing microorganisms in a Dutch drinking water treatment plant.</title>
        <authorList>
            <person name="Poghosyan L."/>
            <person name="Leucker S."/>
        </authorList>
    </citation>
    <scope>NUCLEOTIDE SEQUENCE [LARGE SCALE GENOMIC DNA]</scope>
    <source>
        <strain evidence="2">S-RSF-IL-03</strain>
    </source>
</reference>
<dbReference type="InterPro" id="IPR013783">
    <property type="entry name" value="Ig-like_fold"/>
</dbReference>
<evidence type="ECO:0000313" key="2">
    <source>
        <dbReference type="EMBL" id="NOT33637.1"/>
    </source>
</evidence>
<dbReference type="PROSITE" id="PS51257">
    <property type="entry name" value="PROKAR_LIPOPROTEIN"/>
    <property type="match status" value="1"/>
</dbReference>
<sequence>MRHSWPAVLLLLVLIAGCDDKVTRRDYSAPAAPRGVSSVTGDATVYLRWLENTESDVEGYRVYEAACANGPDCPYDPIGVTTGSVFTVTGLANGDTRYFAVAAYDREGNESELSFDTVFDTPRPEGFDRFLDNYLDRPDFSGWDFSAQTARNWEDARTDMFMGHNGTVYQMFVPDFATDIQDAGYGSSLDAIDFAPTAGWSPTGSVELIEGHCYVVWTRDNNYAKFRVSHIFPATSGAAARVVFDWAYQVDPGNRELLVQGTRGEPGARRPIVWVTKPAS</sequence>
<evidence type="ECO:0000313" key="3">
    <source>
        <dbReference type="Proteomes" id="UP000580839"/>
    </source>
</evidence>
<organism evidence="2 3">
    <name type="scientific">Eiseniibacteriota bacterium</name>
    <dbReference type="NCBI Taxonomy" id="2212470"/>
    <lineage>
        <taxon>Bacteria</taxon>
        <taxon>Candidatus Eiseniibacteriota</taxon>
    </lineage>
</organism>
<name>A0A849SLB9_UNCEI</name>
<dbReference type="AlphaFoldDB" id="A0A849SLB9"/>
<comment type="caution">
    <text evidence="2">The sequence shown here is derived from an EMBL/GenBank/DDBJ whole genome shotgun (WGS) entry which is preliminary data.</text>
</comment>
<dbReference type="Proteomes" id="UP000580839">
    <property type="component" value="Unassembled WGS sequence"/>
</dbReference>
<dbReference type="InterPro" id="IPR036116">
    <property type="entry name" value="FN3_sf"/>
</dbReference>
<protein>
    <recommendedName>
        <fullName evidence="1">Fibronectin type-III domain-containing protein</fullName>
    </recommendedName>
</protein>
<feature type="domain" description="Fibronectin type-III" evidence="1">
    <location>
        <begin position="29"/>
        <end position="124"/>
    </location>
</feature>
<accession>A0A849SLB9</accession>
<gene>
    <name evidence="2" type="ORF">HOP12_05635</name>
</gene>
<proteinExistence type="predicted"/>
<dbReference type="InterPro" id="IPR003961">
    <property type="entry name" value="FN3_dom"/>
</dbReference>
<evidence type="ECO:0000259" key="1">
    <source>
        <dbReference type="PROSITE" id="PS50853"/>
    </source>
</evidence>
<dbReference type="EMBL" id="JABFRW010000060">
    <property type="protein sequence ID" value="NOT33637.1"/>
    <property type="molecule type" value="Genomic_DNA"/>
</dbReference>